<protein>
    <submittedName>
        <fullName evidence="1">Uncharacterized protein</fullName>
    </submittedName>
</protein>
<proteinExistence type="predicted"/>
<keyword evidence="2" id="KW-1185">Reference proteome</keyword>
<reference evidence="1 2" key="1">
    <citation type="submission" date="2020-03" db="EMBL/GenBank/DDBJ databases">
        <title>Whole genome shotgun sequence of Phytohabitans houttuyneae NBRC 108639.</title>
        <authorList>
            <person name="Komaki H."/>
            <person name="Tamura T."/>
        </authorList>
    </citation>
    <scope>NUCLEOTIDE SEQUENCE [LARGE SCALE GENOMIC DNA]</scope>
    <source>
        <strain evidence="1 2">NBRC 108639</strain>
    </source>
</reference>
<evidence type="ECO:0000313" key="1">
    <source>
        <dbReference type="EMBL" id="GFJ79470.1"/>
    </source>
</evidence>
<dbReference type="EMBL" id="BLPF01000001">
    <property type="protein sequence ID" value="GFJ79470.1"/>
    <property type="molecule type" value="Genomic_DNA"/>
</dbReference>
<name>A0A6V8K7G9_9ACTN</name>
<comment type="caution">
    <text evidence="1">The sequence shown here is derived from an EMBL/GenBank/DDBJ whole genome shotgun (WGS) entry which is preliminary data.</text>
</comment>
<organism evidence="1 2">
    <name type="scientific">Phytohabitans houttuyneae</name>
    <dbReference type="NCBI Taxonomy" id="1076126"/>
    <lineage>
        <taxon>Bacteria</taxon>
        <taxon>Bacillati</taxon>
        <taxon>Actinomycetota</taxon>
        <taxon>Actinomycetes</taxon>
        <taxon>Micromonosporales</taxon>
        <taxon>Micromonosporaceae</taxon>
    </lineage>
</organism>
<gene>
    <name evidence="1" type="ORF">Phou_036500</name>
</gene>
<sequence length="295" mass="32386">MMATLAQLEAEPWWDREIVTVELDWLGDELCRRTGRPRVAAGTKGDRHHLRGSHRSQEWIKRSAFCSNRTYTVQGGLSPLQERYVAGFDFTPGSVDEMIAQSKRILAAMRAGRLNEVREFYGNVDGDQVVDGWDNVRDRAATSDSSHLWHWHAGLDRRYLTDKALMARIVAIALGIDQQEVPEMTPLQAQQLRDAHYTTAVAIPNPTGDGKVPLHVWAGWMTDAVKALATAVGNVDEATKEQLQKDLAELKAGVDATPDKVVTLLGADTPEEIAERLKAVLGDKSAAVGALLAAG</sequence>
<dbReference type="AlphaFoldDB" id="A0A6V8K7G9"/>
<reference evidence="1 2" key="2">
    <citation type="submission" date="2020-03" db="EMBL/GenBank/DDBJ databases">
        <authorList>
            <person name="Ichikawa N."/>
            <person name="Kimura A."/>
            <person name="Kitahashi Y."/>
            <person name="Uohara A."/>
        </authorList>
    </citation>
    <scope>NUCLEOTIDE SEQUENCE [LARGE SCALE GENOMIC DNA]</scope>
    <source>
        <strain evidence="1 2">NBRC 108639</strain>
    </source>
</reference>
<evidence type="ECO:0000313" key="2">
    <source>
        <dbReference type="Proteomes" id="UP000482800"/>
    </source>
</evidence>
<dbReference type="Proteomes" id="UP000482800">
    <property type="component" value="Unassembled WGS sequence"/>
</dbReference>
<accession>A0A6V8K7G9</accession>